<dbReference type="Pfam" id="PF02681">
    <property type="entry name" value="DUF212"/>
    <property type="match status" value="1"/>
</dbReference>
<name>A0A1G2BHU4_9BACT</name>
<sequence>MTFFQNWQNLIIPVTVTIVSQFIKILLESHKYGFKWSHLNNYGGMPSSHSAGFTSLAVTIGLTTGFYSPLFAMTLFVALAFIRDAVGIRWSLGKHGQVLNHLLVKLPQVERAQLPHRLKDRLGHTYPEALAGIILGIILTAIFYTLING</sequence>
<feature type="transmembrane region" description="Helical" evidence="1">
    <location>
        <begin position="66"/>
        <end position="86"/>
    </location>
</feature>
<dbReference type="PANTHER" id="PTHR31446">
    <property type="entry name" value="ACID PHOSPHATASE/VANADIUM-DEPENDENT HALOPEROXIDASE-RELATED PROTEIN"/>
    <property type="match status" value="1"/>
</dbReference>
<accession>A0A1G2BHU4</accession>
<keyword evidence="1" id="KW-0812">Transmembrane</keyword>
<organism evidence="2 3">
    <name type="scientific">Candidatus Kerfeldbacteria bacterium RIFOXYB2_FULL_38_14</name>
    <dbReference type="NCBI Taxonomy" id="1798547"/>
    <lineage>
        <taxon>Bacteria</taxon>
        <taxon>Candidatus Kerfeldiibacteriota</taxon>
    </lineage>
</organism>
<keyword evidence="1" id="KW-0472">Membrane</keyword>
<comment type="caution">
    <text evidence="2">The sequence shown here is derived from an EMBL/GenBank/DDBJ whole genome shotgun (WGS) entry which is preliminary data.</text>
</comment>
<keyword evidence="1" id="KW-1133">Transmembrane helix</keyword>
<evidence type="ECO:0000256" key="1">
    <source>
        <dbReference type="SAM" id="Phobius"/>
    </source>
</evidence>
<reference evidence="2 3" key="1">
    <citation type="journal article" date="2016" name="Nat. Commun.">
        <title>Thousands of microbial genomes shed light on interconnected biogeochemical processes in an aquifer system.</title>
        <authorList>
            <person name="Anantharaman K."/>
            <person name="Brown C.T."/>
            <person name="Hug L.A."/>
            <person name="Sharon I."/>
            <person name="Castelle C.J."/>
            <person name="Probst A.J."/>
            <person name="Thomas B.C."/>
            <person name="Singh A."/>
            <person name="Wilkins M.J."/>
            <person name="Karaoz U."/>
            <person name="Brodie E.L."/>
            <person name="Williams K.H."/>
            <person name="Hubbard S.S."/>
            <person name="Banfield J.F."/>
        </authorList>
    </citation>
    <scope>NUCLEOTIDE SEQUENCE [LARGE SCALE GENOMIC DNA]</scope>
</reference>
<feature type="transmembrane region" description="Helical" evidence="1">
    <location>
        <begin position="6"/>
        <end position="27"/>
    </location>
</feature>
<dbReference type="InterPro" id="IPR003832">
    <property type="entry name" value="DUF212"/>
</dbReference>
<dbReference type="Proteomes" id="UP000176420">
    <property type="component" value="Unassembled WGS sequence"/>
</dbReference>
<dbReference type="PANTHER" id="PTHR31446:SF29">
    <property type="entry name" value="ACID PHOSPHATASE_VANADIUM-DEPENDENT HALOPEROXIDASE-RELATED PROTEIN"/>
    <property type="match status" value="1"/>
</dbReference>
<dbReference type="EMBL" id="MHKI01000003">
    <property type="protein sequence ID" value="OGY88246.1"/>
    <property type="molecule type" value="Genomic_DNA"/>
</dbReference>
<feature type="transmembrane region" description="Helical" evidence="1">
    <location>
        <begin position="129"/>
        <end position="147"/>
    </location>
</feature>
<protein>
    <recommendedName>
        <fullName evidence="4">Acid phosphatase</fullName>
    </recommendedName>
</protein>
<evidence type="ECO:0000313" key="2">
    <source>
        <dbReference type="EMBL" id="OGY88246.1"/>
    </source>
</evidence>
<dbReference type="AlphaFoldDB" id="A0A1G2BHU4"/>
<gene>
    <name evidence="2" type="ORF">A2319_03595</name>
</gene>
<proteinExistence type="predicted"/>
<evidence type="ECO:0000313" key="3">
    <source>
        <dbReference type="Proteomes" id="UP000176420"/>
    </source>
</evidence>
<evidence type="ECO:0008006" key="4">
    <source>
        <dbReference type="Google" id="ProtNLM"/>
    </source>
</evidence>